<dbReference type="Pfam" id="PF13635">
    <property type="entry name" value="DUF4143"/>
    <property type="match status" value="1"/>
</dbReference>
<dbReference type="AlphaFoldDB" id="A0A1H1V5E7"/>
<evidence type="ECO:0000313" key="3">
    <source>
        <dbReference type="EMBL" id="SDS79915.1"/>
    </source>
</evidence>
<dbReference type="InterPro" id="IPR041682">
    <property type="entry name" value="AAA_14"/>
</dbReference>
<feature type="domain" description="DUF4143" evidence="2">
    <location>
        <begin position="205"/>
        <end position="371"/>
    </location>
</feature>
<name>A0A1H1V5E7_BRESA</name>
<protein>
    <recommendedName>
        <fullName evidence="5">ATP-binding protein</fullName>
    </recommendedName>
</protein>
<feature type="domain" description="AAA" evidence="1">
    <location>
        <begin position="21"/>
        <end position="130"/>
    </location>
</feature>
<evidence type="ECO:0000313" key="4">
    <source>
        <dbReference type="Proteomes" id="UP000199700"/>
    </source>
</evidence>
<sequence length="423" mass="46577">MSYRRRIIDDVLDEVFPHLSAIALEGAKGVGKTATGTQRVETVLSLNKTSQRESVMADHDRVTEVPEPVLIDEWQLVPEVWERVRTAVDNDPRGGRFLLAGSAEVAPGVRIHSGAGRIVSMTMRPLSLYEREICAPTVSLAKLLRGQEPDIKGHSSVRLTQYADEILKSGFPGIRALPERARRLQLDSYVSRIVEKELPENGLAVKRPETLRAWMAAYGAATSSDANYTEILNAATAGEPDKPSRTTVNSYRDHLKRLFVLDPLPAWIPTFNPLKRLTKTPKHHLVDPAIAARLVGIGKDGLLNGQGRRTSASTGTWLGSLFESLVTQSVRVYAGAADAYVGHLRTRDTQREIDLVVEGEDRRVVAIEVKLAATVGDKDVRHLNWLKDQIGDRLAGRVVITTGEEAYLRRDGVAVIPFSLLGP</sequence>
<keyword evidence="4" id="KW-1185">Reference proteome</keyword>
<proteinExistence type="predicted"/>
<dbReference type="Pfam" id="PF13173">
    <property type="entry name" value="AAA_14"/>
    <property type="match status" value="1"/>
</dbReference>
<dbReference type="Proteomes" id="UP000199700">
    <property type="component" value="Chromosome"/>
</dbReference>
<dbReference type="RefSeq" id="WP_092106601.1">
    <property type="nucleotide sequence ID" value="NZ_LT629739.1"/>
</dbReference>
<evidence type="ECO:0000259" key="1">
    <source>
        <dbReference type="Pfam" id="PF13173"/>
    </source>
</evidence>
<dbReference type="PANTHER" id="PTHR43566:SF2">
    <property type="entry name" value="DUF4143 DOMAIN-CONTAINING PROTEIN"/>
    <property type="match status" value="1"/>
</dbReference>
<dbReference type="InterPro" id="IPR025420">
    <property type="entry name" value="DUF4143"/>
</dbReference>
<dbReference type="PANTHER" id="PTHR43566">
    <property type="entry name" value="CONSERVED PROTEIN"/>
    <property type="match status" value="1"/>
</dbReference>
<dbReference type="EMBL" id="LT629739">
    <property type="protein sequence ID" value="SDS79915.1"/>
    <property type="molecule type" value="Genomic_DNA"/>
</dbReference>
<evidence type="ECO:0000259" key="2">
    <source>
        <dbReference type="Pfam" id="PF13635"/>
    </source>
</evidence>
<gene>
    <name evidence="3" type="ORF">SAMN04489751_2898</name>
</gene>
<evidence type="ECO:0008006" key="5">
    <source>
        <dbReference type="Google" id="ProtNLM"/>
    </source>
</evidence>
<organism evidence="3 4">
    <name type="scientific">Brevibacterium sandarakinum</name>
    <dbReference type="NCBI Taxonomy" id="629680"/>
    <lineage>
        <taxon>Bacteria</taxon>
        <taxon>Bacillati</taxon>
        <taxon>Actinomycetota</taxon>
        <taxon>Actinomycetes</taxon>
        <taxon>Micrococcales</taxon>
        <taxon>Brevibacteriaceae</taxon>
        <taxon>Brevibacterium</taxon>
    </lineage>
</organism>
<dbReference type="OrthoDB" id="128089at2"/>
<dbReference type="STRING" id="629680.SAMN04489751_2898"/>
<accession>A0A1H1V5E7</accession>
<reference evidence="3" key="1">
    <citation type="submission" date="2016-10" db="EMBL/GenBank/DDBJ databases">
        <authorList>
            <person name="Varghese N."/>
            <person name="Submissions S."/>
        </authorList>
    </citation>
    <scope>NUCLEOTIDE SEQUENCE [LARGE SCALE GENOMIC DNA]</scope>
    <source>
        <strain evidence="3">DSM 22082</strain>
    </source>
</reference>